<evidence type="ECO:0000313" key="15">
    <source>
        <dbReference type="Proteomes" id="UP000826271"/>
    </source>
</evidence>
<evidence type="ECO:0000256" key="13">
    <source>
        <dbReference type="SAM" id="Phobius"/>
    </source>
</evidence>
<feature type="transmembrane region" description="Helical" evidence="13">
    <location>
        <begin position="24"/>
        <end position="45"/>
    </location>
</feature>
<dbReference type="PANTHER" id="PTHR36727">
    <property type="entry name" value="NAD(P)H-QUINONE OXIDOREDUCTASE SUBUNIT L, CHLOROPLASTIC"/>
    <property type="match status" value="1"/>
</dbReference>
<dbReference type="InterPro" id="IPR019654">
    <property type="entry name" value="NADH-quinone_OxRdatse_su_L"/>
</dbReference>
<organism evidence="14 15">
    <name type="scientific">Buddleja alternifolia</name>
    <dbReference type="NCBI Taxonomy" id="168488"/>
    <lineage>
        <taxon>Eukaryota</taxon>
        <taxon>Viridiplantae</taxon>
        <taxon>Streptophyta</taxon>
        <taxon>Embryophyta</taxon>
        <taxon>Tracheophyta</taxon>
        <taxon>Spermatophyta</taxon>
        <taxon>Magnoliopsida</taxon>
        <taxon>eudicotyledons</taxon>
        <taxon>Gunneridae</taxon>
        <taxon>Pentapetalae</taxon>
        <taxon>asterids</taxon>
        <taxon>lamiids</taxon>
        <taxon>Lamiales</taxon>
        <taxon>Scrophulariaceae</taxon>
        <taxon>Buddlejeae</taxon>
        <taxon>Buddleja</taxon>
    </lineage>
</organism>
<evidence type="ECO:0000256" key="10">
    <source>
        <dbReference type="ARBA" id="ARBA00023136"/>
    </source>
</evidence>
<evidence type="ECO:0000256" key="1">
    <source>
        <dbReference type="ARBA" id="ARBA00004141"/>
    </source>
</evidence>
<evidence type="ECO:0000256" key="7">
    <source>
        <dbReference type="ARBA" id="ARBA00022989"/>
    </source>
</evidence>
<comment type="catalytic activity">
    <reaction evidence="12">
        <text>a plastoquinone + NADH + (n+1) H(+)(in) = a plastoquinol + NAD(+) + n H(+)(out)</text>
        <dbReference type="Rhea" id="RHEA:42608"/>
        <dbReference type="Rhea" id="RHEA-COMP:9561"/>
        <dbReference type="Rhea" id="RHEA-COMP:9562"/>
        <dbReference type="ChEBI" id="CHEBI:15378"/>
        <dbReference type="ChEBI" id="CHEBI:17757"/>
        <dbReference type="ChEBI" id="CHEBI:57540"/>
        <dbReference type="ChEBI" id="CHEBI:57945"/>
        <dbReference type="ChEBI" id="CHEBI:62192"/>
    </reaction>
</comment>
<keyword evidence="8" id="KW-0520">NAD</keyword>
<evidence type="ECO:0000256" key="4">
    <source>
        <dbReference type="ARBA" id="ARBA00022857"/>
    </source>
</evidence>
<keyword evidence="3" id="KW-0874">Quinone</keyword>
<gene>
    <name evidence="14" type="ORF">BUALT_Bualt17G0110600</name>
</gene>
<keyword evidence="5" id="KW-0618">Plastoquinone</keyword>
<evidence type="ECO:0000256" key="3">
    <source>
        <dbReference type="ARBA" id="ARBA00022719"/>
    </source>
</evidence>
<protein>
    <submittedName>
        <fullName evidence="14">Uncharacterized protein</fullName>
    </submittedName>
</protein>
<evidence type="ECO:0000256" key="9">
    <source>
        <dbReference type="ARBA" id="ARBA00023078"/>
    </source>
</evidence>
<keyword evidence="2 13" id="KW-0812">Transmembrane</keyword>
<keyword evidence="4" id="KW-0521">NADP</keyword>
<dbReference type="Pfam" id="PF10716">
    <property type="entry name" value="NdhL"/>
    <property type="match status" value="1"/>
</dbReference>
<dbReference type="AlphaFoldDB" id="A0AAV6W9A3"/>
<keyword evidence="6" id="KW-1278">Translocase</keyword>
<dbReference type="EMBL" id="WHWC01000017">
    <property type="protein sequence ID" value="KAG8366738.1"/>
    <property type="molecule type" value="Genomic_DNA"/>
</dbReference>
<keyword evidence="10 13" id="KW-0472">Membrane</keyword>
<name>A0AAV6W9A3_9LAMI</name>
<dbReference type="PANTHER" id="PTHR36727:SF2">
    <property type="entry name" value="NAD(P)H-QUINONE OXIDOREDUCTASE SUBUNIT L, CHLOROPLASTIC"/>
    <property type="match status" value="1"/>
</dbReference>
<evidence type="ECO:0000256" key="11">
    <source>
        <dbReference type="ARBA" id="ARBA00047726"/>
    </source>
</evidence>
<accession>A0AAV6W9A3</accession>
<dbReference type="GO" id="GO:0048038">
    <property type="term" value="F:quinone binding"/>
    <property type="evidence" value="ECO:0007669"/>
    <property type="project" value="UniProtKB-KW"/>
</dbReference>
<evidence type="ECO:0000256" key="12">
    <source>
        <dbReference type="ARBA" id="ARBA00048026"/>
    </source>
</evidence>
<evidence type="ECO:0000256" key="6">
    <source>
        <dbReference type="ARBA" id="ARBA00022967"/>
    </source>
</evidence>
<comment type="subcellular location">
    <subcellularLocation>
        <location evidence="1">Membrane</location>
        <topology evidence="1">Multi-pass membrane protein</topology>
    </subcellularLocation>
</comment>
<keyword evidence="15" id="KW-1185">Reference proteome</keyword>
<sequence>MTCLVAAACSTTNSTTLQHSRPKVFGLAVQVGGVLAAAAVAHPAFAVTGVNDEEDLLWVLVQLGIAAFLYFLVVPPFIMNWLRTRWYKRNLLEMYLQFMFVFMFYPG</sequence>
<dbReference type="Proteomes" id="UP000826271">
    <property type="component" value="Unassembled WGS sequence"/>
</dbReference>
<dbReference type="GO" id="GO:0016655">
    <property type="term" value="F:oxidoreductase activity, acting on NAD(P)H, quinone or similar compound as acceptor"/>
    <property type="evidence" value="ECO:0007669"/>
    <property type="project" value="InterPro"/>
</dbReference>
<evidence type="ECO:0000256" key="8">
    <source>
        <dbReference type="ARBA" id="ARBA00023027"/>
    </source>
</evidence>
<reference evidence="14" key="1">
    <citation type="submission" date="2019-10" db="EMBL/GenBank/DDBJ databases">
        <authorList>
            <person name="Zhang R."/>
            <person name="Pan Y."/>
            <person name="Wang J."/>
            <person name="Ma R."/>
            <person name="Yu S."/>
        </authorList>
    </citation>
    <scope>NUCLEOTIDE SEQUENCE</scope>
    <source>
        <strain evidence="14">LA-IB0</strain>
        <tissue evidence="14">Leaf</tissue>
    </source>
</reference>
<keyword evidence="9" id="KW-0793">Thylakoid</keyword>
<feature type="transmembrane region" description="Helical" evidence="13">
    <location>
        <begin position="57"/>
        <end position="78"/>
    </location>
</feature>
<evidence type="ECO:0000313" key="14">
    <source>
        <dbReference type="EMBL" id="KAG8366738.1"/>
    </source>
</evidence>
<keyword evidence="7 13" id="KW-1133">Transmembrane helix</keyword>
<evidence type="ECO:0000256" key="2">
    <source>
        <dbReference type="ARBA" id="ARBA00022692"/>
    </source>
</evidence>
<proteinExistence type="predicted"/>
<evidence type="ECO:0000256" key="5">
    <source>
        <dbReference type="ARBA" id="ARBA00022957"/>
    </source>
</evidence>
<dbReference type="GO" id="GO:0016020">
    <property type="term" value="C:membrane"/>
    <property type="evidence" value="ECO:0007669"/>
    <property type="project" value="UniProtKB-SubCell"/>
</dbReference>
<comment type="caution">
    <text evidence="14">The sequence shown here is derived from an EMBL/GenBank/DDBJ whole genome shotgun (WGS) entry which is preliminary data.</text>
</comment>
<comment type="catalytic activity">
    <reaction evidence="11">
        <text>a plastoquinone + NADPH + (n+1) H(+)(in) = a plastoquinol + NADP(+) + n H(+)(out)</text>
        <dbReference type="Rhea" id="RHEA:42612"/>
        <dbReference type="Rhea" id="RHEA-COMP:9561"/>
        <dbReference type="Rhea" id="RHEA-COMP:9562"/>
        <dbReference type="ChEBI" id="CHEBI:15378"/>
        <dbReference type="ChEBI" id="CHEBI:17757"/>
        <dbReference type="ChEBI" id="CHEBI:57783"/>
        <dbReference type="ChEBI" id="CHEBI:58349"/>
        <dbReference type="ChEBI" id="CHEBI:62192"/>
    </reaction>
</comment>